<dbReference type="PANTHER" id="PTHR30024:SF48">
    <property type="entry name" value="ABC TRANSPORTER SUBSTRATE-BINDING PROTEIN"/>
    <property type="match status" value="1"/>
</dbReference>
<dbReference type="SMART" id="SM00062">
    <property type="entry name" value="PBPb"/>
    <property type="match status" value="1"/>
</dbReference>
<organism evidence="4 5">
    <name type="scientific">Rhodococcus jostii</name>
    <dbReference type="NCBI Taxonomy" id="132919"/>
    <lineage>
        <taxon>Bacteria</taxon>
        <taxon>Bacillati</taxon>
        <taxon>Actinomycetota</taxon>
        <taxon>Actinomycetes</taxon>
        <taxon>Mycobacteriales</taxon>
        <taxon>Nocardiaceae</taxon>
        <taxon>Rhodococcus</taxon>
    </lineage>
</organism>
<dbReference type="Gene3D" id="3.40.190.10">
    <property type="entry name" value="Periplasmic binding protein-like II"/>
    <property type="match status" value="2"/>
</dbReference>
<dbReference type="RefSeq" id="WP_073366133.1">
    <property type="nucleotide sequence ID" value="NZ_FNTL01000004.1"/>
</dbReference>
<keyword evidence="2" id="KW-0732">Signal</keyword>
<dbReference type="SUPFAM" id="SSF53850">
    <property type="entry name" value="Periplasmic binding protein-like II"/>
    <property type="match status" value="1"/>
</dbReference>
<name>A0A1H5HEB3_RHOJO</name>
<dbReference type="EMBL" id="FNTL01000004">
    <property type="protein sequence ID" value="SEE26349.1"/>
    <property type="molecule type" value="Genomic_DNA"/>
</dbReference>
<dbReference type="Proteomes" id="UP000183407">
    <property type="component" value="Unassembled WGS sequence"/>
</dbReference>
<evidence type="ECO:0000313" key="5">
    <source>
        <dbReference type="Proteomes" id="UP000183407"/>
    </source>
</evidence>
<accession>A0A1H5HEB3</accession>
<evidence type="ECO:0000256" key="1">
    <source>
        <dbReference type="ARBA" id="ARBA00010742"/>
    </source>
</evidence>
<sequence length="325" mass="32967">MTHSIRKITAALVAATAVFALGACSSEGNTASNSSGVTLKLGDQVKGLQVLAEASGALDGAPYGIEWAQFQGAAPLFEAVKGGSVDTGYAADVPTLQAISGGVPIKSVAGLQSDGTGTVIIAQGDSSVKSVADLKGKTVTVSSARGSIAEYLLVRALEDAGLKYSDVTVQYLLPTDAQAAFVSGNIDVWATFGIFGNVGLSRGGKLLVDGTDGRTSGVGILSATDAALADTAKREALHDLIGRLGTAVRWAQENPDDWAAAIAKANNIPLETARILVDQGVRSTTPLTPDVIASVQQVADTMNAVGALNPNVDVAATTVTDLYPA</sequence>
<feature type="domain" description="Solute-binding protein family 3/N-terminal" evidence="3">
    <location>
        <begin position="38"/>
        <end position="254"/>
    </location>
</feature>
<evidence type="ECO:0000259" key="3">
    <source>
        <dbReference type="SMART" id="SM00062"/>
    </source>
</evidence>
<evidence type="ECO:0000256" key="2">
    <source>
        <dbReference type="SAM" id="SignalP"/>
    </source>
</evidence>
<dbReference type="OrthoDB" id="506623at2"/>
<protein>
    <submittedName>
        <fullName evidence="4">Sulfonate transport system substrate-binding protein</fullName>
    </submittedName>
</protein>
<evidence type="ECO:0000313" key="4">
    <source>
        <dbReference type="EMBL" id="SEE26349.1"/>
    </source>
</evidence>
<dbReference type="InterPro" id="IPR001638">
    <property type="entry name" value="Solute-binding_3/MltF_N"/>
</dbReference>
<dbReference type="PROSITE" id="PS51257">
    <property type="entry name" value="PROKAR_LIPOPROTEIN"/>
    <property type="match status" value="1"/>
</dbReference>
<dbReference type="InterPro" id="IPR015168">
    <property type="entry name" value="SsuA/THI5"/>
</dbReference>
<dbReference type="AlphaFoldDB" id="A0A1H5HEB3"/>
<comment type="similarity">
    <text evidence="1">Belongs to the bacterial solute-binding protein SsuA/TauA family.</text>
</comment>
<dbReference type="CDD" id="cd13558">
    <property type="entry name" value="PBP2_SsuA_like_2"/>
    <property type="match status" value="1"/>
</dbReference>
<feature type="signal peptide" evidence="2">
    <location>
        <begin position="1"/>
        <end position="22"/>
    </location>
</feature>
<dbReference type="Pfam" id="PF09084">
    <property type="entry name" value="NMT1"/>
    <property type="match status" value="1"/>
</dbReference>
<gene>
    <name evidence="4" type="ORF">SAMN04490220_7178</name>
</gene>
<feature type="chain" id="PRO_5010194475" evidence="2">
    <location>
        <begin position="23"/>
        <end position="325"/>
    </location>
</feature>
<reference evidence="5" key="1">
    <citation type="submission" date="2016-10" db="EMBL/GenBank/DDBJ databases">
        <authorList>
            <person name="Varghese N."/>
        </authorList>
    </citation>
    <scope>NUCLEOTIDE SEQUENCE [LARGE SCALE GENOMIC DNA]</scope>
    <source>
        <strain evidence="5">DSM 44719</strain>
    </source>
</reference>
<proteinExistence type="inferred from homology"/>
<dbReference type="PANTHER" id="PTHR30024">
    <property type="entry name" value="ALIPHATIC SULFONATES-BINDING PROTEIN-RELATED"/>
    <property type="match status" value="1"/>
</dbReference>